<organism evidence="2 3">
    <name type="scientific">Flavobacterium columnare</name>
    <dbReference type="NCBI Taxonomy" id="996"/>
    <lineage>
        <taxon>Bacteria</taxon>
        <taxon>Pseudomonadati</taxon>
        <taxon>Bacteroidota</taxon>
        <taxon>Flavobacteriia</taxon>
        <taxon>Flavobacteriales</taxon>
        <taxon>Flavobacteriaceae</taxon>
        <taxon>Flavobacterium</taxon>
    </lineage>
</organism>
<dbReference type="Proteomes" id="UP000198034">
    <property type="component" value="Unassembled WGS sequence"/>
</dbReference>
<evidence type="ECO:0000313" key="3">
    <source>
        <dbReference type="Proteomes" id="UP000198034"/>
    </source>
</evidence>
<dbReference type="InterPro" id="IPR000866">
    <property type="entry name" value="AhpC/TSA"/>
</dbReference>
<dbReference type="SUPFAM" id="SSF52833">
    <property type="entry name" value="Thioredoxin-like"/>
    <property type="match status" value="1"/>
</dbReference>
<proteinExistence type="predicted"/>
<evidence type="ECO:0000259" key="1">
    <source>
        <dbReference type="Pfam" id="PF00578"/>
    </source>
</evidence>
<dbReference type="Pfam" id="PF00578">
    <property type="entry name" value="AhpC-TSA"/>
    <property type="match status" value="1"/>
</dbReference>
<reference evidence="2 3" key="1">
    <citation type="journal article" date="2017" name="Infect. Genet. Evol.">
        <title>Comparative genome analysis of fish pathogen Flavobacterium columnare reveals extensive sequence diversity within the species.</title>
        <authorList>
            <person name="Kayansamruaj P."/>
            <person name="Dong H.T."/>
            <person name="Hirono I."/>
            <person name="Kondo H."/>
            <person name="Senapin S."/>
            <person name="Rodkhum C."/>
        </authorList>
    </citation>
    <scope>NUCLEOTIDE SEQUENCE [LARGE SCALE GENOMIC DNA]</scope>
    <source>
        <strain evidence="2 3">1214</strain>
    </source>
</reference>
<protein>
    <recommendedName>
        <fullName evidence="1">Alkyl hydroperoxide reductase subunit C/ Thiol specific antioxidant domain-containing protein</fullName>
    </recommendedName>
</protein>
<feature type="domain" description="Alkyl hydroperoxide reductase subunit C/ Thiol specific antioxidant" evidence="1">
    <location>
        <begin position="5"/>
        <end position="125"/>
    </location>
</feature>
<dbReference type="EMBL" id="MTCY01000052">
    <property type="protein sequence ID" value="OWP74933.1"/>
    <property type="molecule type" value="Genomic_DNA"/>
</dbReference>
<dbReference type="GO" id="GO:0016491">
    <property type="term" value="F:oxidoreductase activity"/>
    <property type="evidence" value="ECO:0007669"/>
    <property type="project" value="InterPro"/>
</dbReference>
<dbReference type="AlphaFoldDB" id="A0A246G851"/>
<gene>
    <name evidence="2" type="ORF">BWK62_13065</name>
</gene>
<comment type="caution">
    <text evidence="2">The sequence shown here is derived from an EMBL/GenBank/DDBJ whole genome shotgun (WGS) entry which is preliminary data.</text>
</comment>
<accession>A0A246G851</accession>
<sequence>MILNEKIKDWTLLSINDTIKINTVDFYKGKPLVILFFNLGCPGCKGRAIPFANWLNIEYKHKINVVGIHTNFEGVDFSNQQLINCKSEFYINFEYFRDANYNSTFIDYQAGGTPHWIITDENLNVIYSIFGSDPNNALLRIDLKIQELLHNNK</sequence>
<dbReference type="Gene3D" id="3.40.30.10">
    <property type="entry name" value="Glutaredoxin"/>
    <property type="match status" value="1"/>
</dbReference>
<dbReference type="GO" id="GO:0016209">
    <property type="term" value="F:antioxidant activity"/>
    <property type="evidence" value="ECO:0007669"/>
    <property type="project" value="InterPro"/>
</dbReference>
<name>A0A246G851_9FLAO</name>
<evidence type="ECO:0000313" key="2">
    <source>
        <dbReference type="EMBL" id="OWP74933.1"/>
    </source>
</evidence>
<dbReference type="InterPro" id="IPR036249">
    <property type="entry name" value="Thioredoxin-like_sf"/>
</dbReference>